<sequence>MPSSGSSGTVRGLRVKSPIQRKRRLRNVKHLFATTVLKETCYNELTLFGEGFKRVACLFAVRMSNMGPVTGGALKHLIDITPLLRTTYDALKVSTMIILSSFANICNLRTRSQTQTWVKEMKLGFITCFVLCLSIERILLDSHPIFDLENSL</sequence>
<proteinExistence type="predicted"/>
<keyword evidence="2" id="KW-1185">Reference proteome</keyword>
<name>A0A1X9T5J8_9VIRU</name>
<evidence type="ECO:0000313" key="1">
    <source>
        <dbReference type="EMBL" id="ARR28976.1"/>
    </source>
</evidence>
<organism evidence="1">
    <name type="scientific">Ranid herpesvirus 3</name>
    <dbReference type="NCBI Taxonomy" id="1987509"/>
    <lineage>
        <taxon>Viruses</taxon>
        <taxon>Duplodnaviria</taxon>
        <taxon>Heunggongvirae</taxon>
        <taxon>Peploviricota</taxon>
        <taxon>Herviviricetes</taxon>
        <taxon>Herpesvirales</taxon>
        <taxon>Alloherpesviridae</taxon>
        <taxon>Batravirus</taxon>
        <taxon>Batravirus ranidallo3</taxon>
    </lineage>
</organism>
<dbReference type="GeneID" id="32878310"/>
<reference evidence="1" key="1">
    <citation type="journal article" date="2017" name="Vet. Pathol.">
        <title>Ranid Herpesvirus 3 and Proliferative Dermatitis in Free-Ranging Wild Common Frogs (Rana Temporaria).</title>
        <authorList>
            <person name="Origgi F.C."/>
            <person name="Schmidt B.R."/>
            <person name="Lohmann P."/>
            <person name="Otten P."/>
            <person name="Akdesir E."/>
            <person name="Gaschen V."/>
            <person name="Aguilar-Bultet L."/>
            <person name="Wahli T."/>
            <person name="Sattler U."/>
            <person name="Stoffel M.H."/>
        </authorList>
    </citation>
    <scope>NUCLEOTIDE SEQUENCE [LARGE SCALE GENOMIC DNA]</scope>
    <source>
        <strain evidence="1">FO1_2015</strain>
    </source>
</reference>
<dbReference type="KEGG" id="vg:32878310"/>
<accession>A0A1X9T5J8</accession>
<dbReference type="RefSeq" id="YP_009362485.1">
    <property type="nucleotide sequence ID" value="NC_034618.1"/>
</dbReference>
<evidence type="ECO:0000313" key="2">
    <source>
        <dbReference type="Proteomes" id="UP000203507"/>
    </source>
</evidence>
<dbReference type="EMBL" id="KX832224">
    <property type="protein sequence ID" value="ARR28976.1"/>
    <property type="molecule type" value="Genomic_DNA"/>
</dbReference>
<dbReference type="Proteomes" id="UP000203507">
    <property type="component" value="Segment"/>
</dbReference>
<protein>
    <submittedName>
        <fullName evidence="1">Putative transcription associated protein motif protein</fullName>
    </submittedName>
</protein>